<keyword evidence="2" id="KW-1185">Reference proteome</keyword>
<accession>A0A2S9WUP2</accession>
<dbReference type="AlphaFoldDB" id="A0A2S9WUP2"/>
<proteinExistence type="predicted"/>
<dbReference type="Proteomes" id="UP000239532">
    <property type="component" value="Unassembled WGS sequence"/>
</dbReference>
<dbReference type="RefSeq" id="WP_105982958.1">
    <property type="nucleotide sequence ID" value="NZ_MQUC01000003.1"/>
</dbReference>
<evidence type="ECO:0000313" key="1">
    <source>
        <dbReference type="EMBL" id="PRP67191.1"/>
    </source>
</evidence>
<evidence type="ECO:0000313" key="2">
    <source>
        <dbReference type="Proteomes" id="UP000239532"/>
    </source>
</evidence>
<sequence length="106" mass="12113">MSKFKNGYDTLSLAVEDLQSMGYTIDYDLVEDGLKSKDLKKKWKAEELEVVKFYRFEGISDPADNTILYAIECNDGNKGLLVDAYGADVYISPEMIEKLRMNEEKP</sequence>
<gene>
    <name evidence="1" type="ORF">BST86_08805</name>
</gene>
<dbReference type="OrthoDB" id="8418771at2"/>
<reference evidence="1 2" key="1">
    <citation type="submission" date="2016-11" db="EMBL/GenBank/DDBJ databases">
        <title>Trade-off between light-utilization and light-protection in marine flavobacteria.</title>
        <authorList>
            <person name="Kumagai Y."/>
        </authorList>
    </citation>
    <scope>NUCLEOTIDE SEQUENCE [LARGE SCALE GENOMIC DNA]</scope>
    <source>
        <strain evidence="1 2">JCM 17109</strain>
    </source>
</reference>
<dbReference type="EMBL" id="MQUC01000003">
    <property type="protein sequence ID" value="PRP67191.1"/>
    <property type="molecule type" value="Genomic_DNA"/>
</dbReference>
<comment type="caution">
    <text evidence="1">The sequence shown here is derived from an EMBL/GenBank/DDBJ whole genome shotgun (WGS) entry which is preliminary data.</text>
</comment>
<protein>
    <submittedName>
        <fullName evidence="1">Phosphoribosylpyrophosphate synthetase</fullName>
    </submittedName>
</protein>
<name>A0A2S9WUP2_9FLAO</name>
<organism evidence="1 2">
    <name type="scientific">Nonlabens agnitus</name>
    <dbReference type="NCBI Taxonomy" id="870484"/>
    <lineage>
        <taxon>Bacteria</taxon>
        <taxon>Pseudomonadati</taxon>
        <taxon>Bacteroidota</taxon>
        <taxon>Flavobacteriia</taxon>
        <taxon>Flavobacteriales</taxon>
        <taxon>Flavobacteriaceae</taxon>
        <taxon>Nonlabens</taxon>
    </lineage>
</organism>